<comment type="caution">
    <text evidence="2">The sequence shown here is derived from an EMBL/GenBank/DDBJ whole genome shotgun (WGS) entry which is preliminary data.</text>
</comment>
<sequence>MKPLVPLCLAVAMAAGACASASGTGAAAATLGRFQLVNPLQVARVEIVALPLSADALRATRLEAFDATAGKRLPIQQRAADDDAGRALVEIRMGAGERHEVVLRTAGDAVPPASRAFGRHVPERMDDFAWENDRVAFRMYGPALAATGEISSGIDVWAKRTQALVIDRWYAGEDYHTDHGEGLDFYKVGPSRGCGGLARRIDGVDHVSGNYVRWRRLANGPLRVVFELDYAPWGAKGSEVAETKRISLDAGSDFSLIRSRFGGDAVGVPVPGINGDGEASADPQGRWMALWGKPDPAHGSIGCAIVLAQGKGRADQRGGQRWLVPADVPGREFAYYAGAAWSQGADVHDAQAWERAVAAFAQRIAAPIEVRVQENGRD</sequence>
<evidence type="ECO:0000313" key="2">
    <source>
        <dbReference type="EMBL" id="MBP3984330.1"/>
    </source>
</evidence>
<dbReference type="PROSITE" id="PS51257">
    <property type="entry name" value="PROKAR_LIPOPROTEIN"/>
    <property type="match status" value="1"/>
</dbReference>
<accession>A0A941ATU8</accession>
<dbReference type="EMBL" id="JAGKTC010000002">
    <property type="protein sequence ID" value="MBP3984330.1"/>
    <property type="molecule type" value="Genomic_DNA"/>
</dbReference>
<protein>
    <submittedName>
        <fullName evidence="2">DUF4861 family protein</fullName>
    </submittedName>
</protein>
<reference evidence="2" key="2">
    <citation type="submission" date="2021-03" db="EMBL/GenBank/DDBJ databases">
        <authorList>
            <person name="Cao W."/>
        </authorList>
    </citation>
    <scope>NUCLEOTIDE SEQUENCE</scope>
    <source>
        <strain evidence="2">110414</strain>
    </source>
</reference>
<gene>
    <name evidence="2" type="ORF">J5837_07795</name>
</gene>
<reference evidence="2" key="1">
    <citation type="journal article" date="2016" name="Int. J. Syst. Evol. Microbiol.">
        <title>Pseudoxanthomonas helianthi sp. nov., isolated from roots of Jerusalem artichoke (Helianthus tuberosus).</title>
        <authorList>
            <person name="Kittiwongwattana C."/>
            <person name="Thawai C."/>
        </authorList>
    </citation>
    <scope>NUCLEOTIDE SEQUENCE</scope>
    <source>
        <strain evidence="2">110414</strain>
    </source>
</reference>
<feature type="signal peptide" evidence="1">
    <location>
        <begin position="1"/>
        <end position="21"/>
    </location>
</feature>
<dbReference type="Pfam" id="PF16153">
    <property type="entry name" value="DUF4861"/>
    <property type="match status" value="1"/>
</dbReference>
<dbReference type="InterPro" id="IPR032342">
    <property type="entry name" value="DUF4861"/>
</dbReference>
<organism evidence="2 3">
    <name type="scientific">Pseudoxanthomonas helianthi</name>
    <dbReference type="NCBI Taxonomy" id="1453541"/>
    <lineage>
        <taxon>Bacteria</taxon>
        <taxon>Pseudomonadati</taxon>
        <taxon>Pseudomonadota</taxon>
        <taxon>Gammaproteobacteria</taxon>
        <taxon>Lysobacterales</taxon>
        <taxon>Lysobacteraceae</taxon>
        <taxon>Pseudoxanthomonas</taxon>
    </lineage>
</organism>
<dbReference type="RefSeq" id="WP_210536217.1">
    <property type="nucleotide sequence ID" value="NZ_JAGKTC010000002.1"/>
</dbReference>
<evidence type="ECO:0000256" key="1">
    <source>
        <dbReference type="SAM" id="SignalP"/>
    </source>
</evidence>
<dbReference type="Proteomes" id="UP000673447">
    <property type="component" value="Unassembled WGS sequence"/>
</dbReference>
<feature type="chain" id="PRO_5036768438" evidence="1">
    <location>
        <begin position="22"/>
        <end position="378"/>
    </location>
</feature>
<evidence type="ECO:0000313" key="3">
    <source>
        <dbReference type="Proteomes" id="UP000673447"/>
    </source>
</evidence>
<keyword evidence="3" id="KW-1185">Reference proteome</keyword>
<name>A0A941ATU8_9GAMM</name>
<keyword evidence="1" id="KW-0732">Signal</keyword>
<proteinExistence type="predicted"/>
<dbReference type="AlphaFoldDB" id="A0A941ATU8"/>